<evidence type="ECO:0000313" key="2">
    <source>
        <dbReference type="EMBL" id="RBP12792.1"/>
    </source>
</evidence>
<accession>A0ABX9FZE5</accession>
<feature type="signal peptide" evidence="1">
    <location>
        <begin position="1"/>
        <end position="21"/>
    </location>
</feature>
<evidence type="ECO:0000256" key="1">
    <source>
        <dbReference type="SAM" id="SignalP"/>
    </source>
</evidence>
<dbReference type="RefSeq" id="WP_113857794.1">
    <property type="nucleotide sequence ID" value="NZ_QNRL01000003.1"/>
</dbReference>
<dbReference type="EMBL" id="QNRL01000003">
    <property type="protein sequence ID" value="RBP12792.1"/>
    <property type="molecule type" value="Genomic_DNA"/>
</dbReference>
<evidence type="ECO:0000313" key="3">
    <source>
        <dbReference type="Proteomes" id="UP000253201"/>
    </source>
</evidence>
<feature type="chain" id="PRO_5046641775" evidence="1">
    <location>
        <begin position="22"/>
        <end position="334"/>
    </location>
</feature>
<sequence>MKRAWKTAALLLWCFSLHALAVDNTPTDDVIKQQFAKESGGIVRLDTFTLRLLDALGNQATYQVEGEMSSTDDLYSIVGGAGDYLFYERTWTKGQPVKFSAMMQAVGTKDSGWKTTFFSMQTAAKNVGRPFEAGEDRSKMLVVNDAHFMTELGKVEADFARRKATADKDLAQQKVLKQKIAALDEKISLSWGKDANGKPRDRSAVQQEKLEKMYAVDRENDPLKFENHYLETVYEPALAACQQKLSCDATPLYDARDKAFAEHHNAYYTKHTQMAGKIREDMAALDNNVAPLRKEQGELRKQLVALEISTREFTRDYKWWREALEKMKKEGVIQ</sequence>
<dbReference type="InterPro" id="IPR009592">
    <property type="entry name" value="DUF1202"/>
</dbReference>
<dbReference type="Pfam" id="PF06717">
    <property type="entry name" value="DUF1202"/>
    <property type="match status" value="1"/>
</dbReference>
<name>A0ABX9FZE5_9ENTR</name>
<protein>
    <submittedName>
        <fullName evidence="2">Uncharacterized protein DUF1202</fullName>
    </submittedName>
</protein>
<gene>
    <name evidence="2" type="ORF">DFQ50_103412</name>
</gene>
<keyword evidence="1" id="KW-0732">Signal</keyword>
<dbReference type="Proteomes" id="UP000253201">
    <property type="component" value="Unassembled WGS sequence"/>
</dbReference>
<organism evidence="2 3">
    <name type="scientific">Pseudocitrobacter faecalis</name>
    <dbReference type="NCBI Taxonomy" id="1398493"/>
    <lineage>
        <taxon>Bacteria</taxon>
        <taxon>Pseudomonadati</taxon>
        <taxon>Pseudomonadota</taxon>
        <taxon>Gammaproteobacteria</taxon>
        <taxon>Enterobacterales</taxon>
        <taxon>Enterobacteriaceae</taxon>
        <taxon>Pseudocitrobacter</taxon>
    </lineage>
</organism>
<proteinExistence type="predicted"/>
<comment type="caution">
    <text evidence="2">The sequence shown here is derived from an EMBL/GenBank/DDBJ whole genome shotgun (WGS) entry which is preliminary data.</text>
</comment>
<reference evidence="2 3" key="1">
    <citation type="submission" date="2018-06" db="EMBL/GenBank/DDBJ databases">
        <title>Genomic Encyclopedia of Type Strains, Phase IV (KMG-IV): sequencing the most valuable type-strain genomes for metagenomic binning, comparative biology and taxonomic classification.</title>
        <authorList>
            <person name="Goeker M."/>
        </authorList>
    </citation>
    <scope>NUCLEOTIDE SEQUENCE [LARGE SCALE GENOMIC DNA]</scope>
    <source>
        <strain evidence="2 3">DSM 27453</strain>
    </source>
</reference>
<keyword evidence="3" id="KW-1185">Reference proteome</keyword>